<reference evidence="10" key="1">
    <citation type="submission" date="2019-02" db="EMBL/GenBank/DDBJ databases">
        <title>Draft genome sequence of Enterococcus sp. Gos25-1.</title>
        <authorList>
            <person name="Tanaka N."/>
            <person name="Shiwa Y."/>
            <person name="Fujita N."/>
        </authorList>
    </citation>
    <scope>NUCLEOTIDE SEQUENCE [LARGE SCALE GENOMIC DNA]</scope>
    <source>
        <strain evidence="10">Gos25-1</strain>
    </source>
</reference>
<keyword evidence="3" id="KW-0813">Transport</keyword>
<evidence type="ECO:0000256" key="6">
    <source>
        <dbReference type="ARBA" id="ARBA00022989"/>
    </source>
</evidence>
<dbReference type="GO" id="GO:0005886">
    <property type="term" value="C:plasma membrane"/>
    <property type="evidence" value="ECO:0007669"/>
    <property type="project" value="UniProtKB-SubCell"/>
</dbReference>
<evidence type="ECO:0000256" key="7">
    <source>
        <dbReference type="ARBA" id="ARBA00023136"/>
    </source>
</evidence>
<dbReference type="Proteomes" id="UP000290567">
    <property type="component" value="Unassembled WGS sequence"/>
</dbReference>
<keyword evidence="4" id="KW-1003">Cell membrane</keyword>
<comment type="subcellular location">
    <subcellularLocation>
        <location evidence="1">Cell membrane</location>
        <topology evidence="1">Multi-pass membrane protein</topology>
    </subcellularLocation>
</comment>
<organism evidence="9 10">
    <name type="scientific">Enterococcus florum</name>
    <dbReference type="NCBI Taxonomy" id="2480627"/>
    <lineage>
        <taxon>Bacteria</taxon>
        <taxon>Bacillati</taxon>
        <taxon>Bacillota</taxon>
        <taxon>Bacilli</taxon>
        <taxon>Lactobacillales</taxon>
        <taxon>Enterococcaceae</taxon>
        <taxon>Enterococcus</taxon>
    </lineage>
</organism>
<evidence type="ECO:0000256" key="4">
    <source>
        <dbReference type="ARBA" id="ARBA00022475"/>
    </source>
</evidence>
<evidence type="ECO:0000256" key="8">
    <source>
        <dbReference type="SAM" id="Phobius"/>
    </source>
</evidence>
<comment type="caution">
    <text evidence="9">The sequence shown here is derived from an EMBL/GenBank/DDBJ whole genome shotgun (WGS) entry which is preliminary data.</text>
</comment>
<keyword evidence="10" id="KW-1185">Reference proteome</keyword>
<dbReference type="EMBL" id="BJCC01000024">
    <property type="protein sequence ID" value="GCF94807.1"/>
    <property type="molecule type" value="Genomic_DNA"/>
</dbReference>
<evidence type="ECO:0000256" key="1">
    <source>
        <dbReference type="ARBA" id="ARBA00004651"/>
    </source>
</evidence>
<accession>A0A4P5P9P8</accession>
<proteinExistence type="inferred from homology"/>
<keyword evidence="5 8" id="KW-0812">Transmembrane</keyword>
<evidence type="ECO:0000313" key="10">
    <source>
        <dbReference type="Proteomes" id="UP000290567"/>
    </source>
</evidence>
<dbReference type="GO" id="GO:1903785">
    <property type="term" value="P:L-valine transmembrane transport"/>
    <property type="evidence" value="ECO:0007669"/>
    <property type="project" value="TreeGrafter"/>
</dbReference>
<dbReference type="Pfam" id="PF03591">
    <property type="entry name" value="AzlC"/>
    <property type="match status" value="1"/>
</dbReference>
<evidence type="ECO:0000256" key="5">
    <source>
        <dbReference type="ARBA" id="ARBA00022692"/>
    </source>
</evidence>
<feature type="transmembrane region" description="Helical" evidence="8">
    <location>
        <begin position="224"/>
        <end position="241"/>
    </location>
</feature>
<evidence type="ECO:0000256" key="3">
    <source>
        <dbReference type="ARBA" id="ARBA00022448"/>
    </source>
</evidence>
<protein>
    <submittedName>
        <fullName evidence="9">Branched-chain amino acid ABC transporter permease</fullName>
    </submittedName>
</protein>
<feature type="transmembrane region" description="Helical" evidence="8">
    <location>
        <begin position="201"/>
        <end position="218"/>
    </location>
</feature>
<gene>
    <name evidence="9" type="ORF">NRIC_26980</name>
</gene>
<dbReference type="PANTHER" id="PTHR34979">
    <property type="entry name" value="INNER MEMBRANE PROTEIN YGAZ"/>
    <property type="match status" value="1"/>
</dbReference>
<name>A0A4P5P9P8_9ENTE</name>
<feature type="transmembrane region" description="Helical" evidence="8">
    <location>
        <begin position="28"/>
        <end position="47"/>
    </location>
</feature>
<keyword evidence="7 8" id="KW-0472">Membrane</keyword>
<comment type="similarity">
    <text evidence="2">Belongs to the AzlC family.</text>
</comment>
<dbReference type="AlphaFoldDB" id="A0A4P5P9P8"/>
<keyword evidence="6 8" id="KW-1133">Transmembrane helix</keyword>
<evidence type="ECO:0000256" key="2">
    <source>
        <dbReference type="ARBA" id="ARBA00010735"/>
    </source>
</evidence>
<feature type="transmembrane region" description="Helical" evidence="8">
    <location>
        <begin position="141"/>
        <end position="162"/>
    </location>
</feature>
<dbReference type="PANTHER" id="PTHR34979:SF1">
    <property type="entry name" value="INNER MEMBRANE PROTEIN YGAZ"/>
    <property type="match status" value="1"/>
</dbReference>
<feature type="transmembrane region" description="Helical" evidence="8">
    <location>
        <begin position="168"/>
        <end position="189"/>
    </location>
</feature>
<dbReference type="InterPro" id="IPR011606">
    <property type="entry name" value="Brnchd-chn_aa_trnsp_permease"/>
</dbReference>
<sequence>MEKEKWINASTKSGLFSKEVFARGMRDGIPIGLGYFAVSFSLGIAARKAGLTPFQGFLQSILNNASAGQYAALMSISAQASYLELAIVTLVANARYMLMSCALSQRLSPDTPFYHRLLLGYDVADELFGITIAQAGYINPFYTYGAILMAAPCWAVGTAIGITAGNLLPTSIVNALSVALYGMFLAVIVPPMRQSKVIRGLVVISFLASFAVQQLHIFSSGTQTIVLTIILSLAAAVLFPIDQEEGYHEV</sequence>
<evidence type="ECO:0000313" key="9">
    <source>
        <dbReference type="EMBL" id="GCF94807.1"/>
    </source>
</evidence>
<feature type="transmembrane region" description="Helical" evidence="8">
    <location>
        <begin position="67"/>
        <end position="92"/>
    </location>
</feature>